<keyword evidence="3" id="KW-1185">Reference proteome</keyword>
<accession>A0A0A0B6A8</accession>
<keyword evidence="1" id="KW-0812">Transmembrane</keyword>
<protein>
    <submittedName>
        <fullName evidence="2">Uncharacterized protein</fullName>
    </submittedName>
</protein>
<feature type="transmembrane region" description="Helical" evidence="1">
    <location>
        <begin position="16"/>
        <end position="38"/>
    </location>
</feature>
<dbReference type="STRING" id="1408250.Q760_14050"/>
<dbReference type="AlphaFoldDB" id="A0A0A0B6A8"/>
<organism evidence="2 3">
    <name type="scientific">Cellulomonas cellasea DSM 20118</name>
    <dbReference type="NCBI Taxonomy" id="1408250"/>
    <lineage>
        <taxon>Bacteria</taxon>
        <taxon>Bacillati</taxon>
        <taxon>Actinomycetota</taxon>
        <taxon>Actinomycetes</taxon>
        <taxon>Micrococcales</taxon>
        <taxon>Cellulomonadaceae</taxon>
        <taxon>Cellulomonas</taxon>
    </lineage>
</organism>
<keyword evidence="1" id="KW-1133">Transmembrane helix</keyword>
<reference evidence="2 3" key="1">
    <citation type="submission" date="2013-10" db="EMBL/GenBank/DDBJ databases">
        <authorList>
            <person name="Wang G."/>
            <person name="Zhuang W."/>
        </authorList>
    </citation>
    <scope>NUCLEOTIDE SEQUENCE [LARGE SCALE GENOMIC DNA]</scope>
    <source>
        <strain evidence="2 3">DSM 20118</strain>
    </source>
</reference>
<dbReference type="RefSeq" id="WP_141372731.1">
    <property type="nucleotide sequence ID" value="NZ_AXNT01000051.1"/>
</dbReference>
<feature type="transmembrane region" description="Helical" evidence="1">
    <location>
        <begin position="98"/>
        <end position="120"/>
    </location>
</feature>
<dbReference type="OrthoDB" id="4829976at2"/>
<evidence type="ECO:0000313" key="2">
    <source>
        <dbReference type="EMBL" id="KGM02360.1"/>
    </source>
</evidence>
<evidence type="ECO:0000256" key="1">
    <source>
        <dbReference type="SAM" id="Phobius"/>
    </source>
</evidence>
<dbReference type="Proteomes" id="UP000029833">
    <property type="component" value="Unassembled WGS sequence"/>
</dbReference>
<name>A0A0A0B6A8_9CELL</name>
<keyword evidence="1" id="KW-0472">Membrane</keyword>
<sequence>MSAPGASPRLEPRRRALLLLVGSGVALVGILTLAVLWISLGVGTLRAGAVLDEPCLAAYDAAADGTDIRYTAFPPQAICTWTVDGQAREVVVQRSSTAVFGGAAVAALGGIGLVAAVLVAGRRG</sequence>
<evidence type="ECO:0000313" key="3">
    <source>
        <dbReference type="Proteomes" id="UP000029833"/>
    </source>
</evidence>
<dbReference type="EMBL" id="AXNT01000051">
    <property type="protein sequence ID" value="KGM02360.1"/>
    <property type="molecule type" value="Genomic_DNA"/>
</dbReference>
<gene>
    <name evidence="2" type="ORF">Q760_14050</name>
</gene>
<comment type="caution">
    <text evidence="2">The sequence shown here is derived from an EMBL/GenBank/DDBJ whole genome shotgun (WGS) entry which is preliminary data.</text>
</comment>
<proteinExistence type="predicted"/>